<gene>
    <name evidence="1" type="ORF">BP01DRAFT_379626</name>
</gene>
<dbReference type="OrthoDB" id="4490934at2759"/>
<accession>A0A318ZPH1</accession>
<dbReference type="Proteomes" id="UP000248349">
    <property type="component" value="Unassembled WGS sequence"/>
</dbReference>
<dbReference type="RefSeq" id="XP_025434416.1">
    <property type="nucleotide sequence ID" value="XM_025577160.1"/>
</dbReference>
<dbReference type="STRING" id="1450539.A0A318ZPH1"/>
<dbReference type="EMBL" id="KZ821221">
    <property type="protein sequence ID" value="PYH48434.1"/>
    <property type="molecule type" value="Genomic_DNA"/>
</dbReference>
<proteinExistence type="predicted"/>
<protein>
    <submittedName>
        <fullName evidence="1">Uncharacterized protein</fullName>
    </submittedName>
</protein>
<dbReference type="GeneID" id="37078389"/>
<evidence type="ECO:0000313" key="1">
    <source>
        <dbReference type="EMBL" id="PYH48434.1"/>
    </source>
</evidence>
<organism evidence="1 2">
    <name type="scientific">Aspergillus saccharolyticus JOP 1030-1</name>
    <dbReference type="NCBI Taxonomy" id="1450539"/>
    <lineage>
        <taxon>Eukaryota</taxon>
        <taxon>Fungi</taxon>
        <taxon>Dikarya</taxon>
        <taxon>Ascomycota</taxon>
        <taxon>Pezizomycotina</taxon>
        <taxon>Eurotiomycetes</taxon>
        <taxon>Eurotiomycetidae</taxon>
        <taxon>Eurotiales</taxon>
        <taxon>Aspergillaceae</taxon>
        <taxon>Aspergillus</taxon>
        <taxon>Aspergillus subgen. Circumdati</taxon>
    </lineage>
</organism>
<name>A0A318ZPH1_9EURO</name>
<dbReference type="AlphaFoldDB" id="A0A318ZPH1"/>
<evidence type="ECO:0000313" key="2">
    <source>
        <dbReference type="Proteomes" id="UP000248349"/>
    </source>
</evidence>
<reference evidence="1 2" key="1">
    <citation type="submission" date="2016-12" db="EMBL/GenBank/DDBJ databases">
        <title>The genomes of Aspergillus section Nigri reveals drivers in fungal speciation.</title>
        <authorList>
            <consortium name="DOE Joint Genome Institute"/>
            <person name="Vesth T.C."/>
            <person name="Nybo J."/>
            <person name="Theobald S."/>
            <person name="Brandl J."/>
            <person name="Frisvad J.C."/>
            <person name="Nielsen K.F."/>
            <person name="Lyhne E.K."/>
            <person name="Kogle M.E."/>
            <person name="Kuo A."/>
            <person name="Riley R."/>
            <person name="Clum A."/>
            <person name="Nolan M."/>
            <person name="Lipzen A."/>
            <person name="Salamov A."/>
            <person name="Henrissat B."/>
            <person name="Wiebenga A."/>
            <person name="De Vries R.P."/>
            <person name="Grigoriev I.V."/>
            <person name="Mortensen U.H."/>
            <person name="Andersen M.R."/>
            <person name="Baker S.E."/>
        </authorList>
    </citation>
    <scope>NUCLEOTIDE SEQUENCE [LARGE SCALE GENOMIC DNA]</scope>
    <source>
        <strain evidence="1 2">JOP 1030-1</strain>
    </source>
</reference>
<sequence length="90" mass="10010">MPMTTRRRLADDPIVPKIFFCMHCLRTSIKKFDVTDAENFAPGCVFDAFASVACKQCSSRNQVCNQTSVGMLGNAAEYVHPSYTNSCQVH</sequence>
<keyword evidence="2" id="KW-1185">Reference proteome</keyword>